<name>C7NLZ2_KYTSD</name>
<dbReference type="RefSeq" id="WP_015780172.1">
    <property type="nucleotide sequence ID" value="NC_013169.1"/>
</dbReference>
<organism evidence="2 3">
    <name type="scientific">Kytococcus sedentarius (strain ATCC 14392 / DSM 20547 / JCM 11482 / CCUG 33030 / NBRC 15357 / NCTC 11040 / CCM 314 / 541)</name>
    <name type="common">Micrococcus sedentarius</name>
    <dbReference type="NCBI Taxonomy" id="478801"/>
    <lineage>
        <taxon>Bacteria</taxon>
        <taxon>Bacillati</taxon>
        <taxon>Actinomycetota</taxon>
        <taxon>Actinomycetes</taxon>
        <taxon>Micrococcales</taxon>
        <taxon>Kytococcaceae</taxon>
        <taxon>Kytococcus</taxon>
    </lineage>
</organism>
<dbReference type="STRING" id="478801.Ksed_22610"/>
<keyword evidence="1" id="KW-0812">Transmembrane</keyword>
<evidence type="ECO:0000313" key="3">
    <source>
        <dbReference type="Proteomes" id="UP000006666"/>
    </source>
</evidence>
<gene>
    <name evidence="2" type="ordered locus">Ksed_22610</name>
</gene>
<accession>C7NLZ2</accession>
<feature type="transmembrane region" description="Helical" evidence="1">
    <location>
        <begin position="7"/>
        <end position="28"/>
    </location>
</feature>
<sequence length="42" mass="4284">MIGSFDGWVPLIISGLLRCAVMVIGLALTGPVDAQDDPAATV</sequence>
<proteinExistence type="predicted"/>
<dbReference type="EMBL" id="CP001686">
    <property type="protein sequence ID" value="ACV07241.1"/>
    <property type="molecule type" value="Genomic_DNA"/>
</dbReference>
<dbReference type="KEGG" id="kse:Ksed_22610"/>
<keyword evidence="3" id="KW-1185">Reference proteome</keyword>
<protein>
    <submittedName>
        <fullName evidence="2">Uncharacterized protein</fullName>
    </submittedName>
</protein>
<reference evidence="2 3" key="1">
    <citation type="journal article" date="2009" name="Stand. Genomic Sci.">
        <title>Complete genome sequence of Kytococcus sedentarius type strain (541).</title>
        <authorList>
            <person name="Sims D."/>
            <person name="Brettin T."/>
            <person name="Detter J.C."/>
            <person name="Han C."/>
            <person name="Lapidus A."/>
            <person name="Copeland A."/>
            <person name="Glavina Del Rio T."/>
            <person name="Nolan M."/>
            <person name="Chen F."/>
            <person name="Lucas S."/>
            <person name="Tice H."/>
            <person name="Cheng J.F."/>
            <person name="Bruce D."/>
            <person name="Goodwin L."/>
            <person name="Pitluck S."/>
            <person name="Ovchinnikova G."/>
            <person name="Pati A."/>
            <person name="Ivanova N."/>
            <person name="Mavrommatis K."/>
            <person name="Chen A."/>
            <person name="Palaniappan K."/>
            <person name="D'haeseleer P."/>
            <person name="Chain P."/>
            <person name="Bristow J."/>
            <person name="Eisen J.A."/>
            <person name="Markowitz V."/>
            <person name="Hugenholtz P."/>
            <person name="Schneider S."/>
            <person name="Goker M."/>
            <person name="Pukall R."/>
            <person name="Kyrpides N.C."/>
            <person name="Klenk H.P."/>
        </authorList>
    </citation>
    <scope>NUCLEOTIDE SEQUENCE [LARGE SCALE GENOMIC DNA]</scope>
    <source>
        <strain evidence="3">ATCC 14392 / DSM 20547 / JCM 11482 / CCUG 33030 / NBRC 15357 / NCTC 11040 / CCM 314 / 541</strain>
    </source>
</reference>
<keyword evidence="1" id="KW-0472">Membrane</keyword>
<dbReference type="AlphaFoldDB" id="C7NLZ2"/>
<dbReference type="HOGENOM" id="CLU_3253004_0_0_11"/>
<keyword evidence="1" id="KW-1133">Transmembrane helix</keyword>
<evidence type="ECO:0000313" key="2">
    <source>
        <dbReference type="EMBL" id="ACV07241.1"/>
    </source>
</evidence>
<dbReference type="Proteomes" id="UP000006666">
    <property type="component" value="Chromosome"/>
</dbReference>
<evidence type="ECO:0000256" key="1">
    <source>
        <dbReference type="SAM" id="Phobius"/>
    </source>
</evidence>